<protein>
    <submittedName>
        <fullName evidence="2">Phosphatase</fullName>
    </submittedName>
</protein>
<sequence length="309" mass="33300">MNPVVAVIDIGSNSIKVLVATRREDGRIESLKAHTIDARISAGISQAVPRLSEDGMSRGLSAIQDLLALAVPFSPTTTVLVATSAVRDAANGPEFRERVLTATGHTIRILTGDEEADLIGRGLTCDPALAHLRDFYVFDLGGGSLECLAFRDRRIEQELSLKLGCVRMTEKFITDPHAPLVTKECTALALHVRDEFKRAGFRFNLGAAEAVFTGGTFTSVRVIKAALHQVKLEDTSALVSLETLTDLLDEVGPLTLEERKGIPGMPAARADVFPAALITVVTVADFGLFDRFHHSLYNLRWGLAASALA</sequence>
<evidence type="ECO:0000313" key="3">
    <source>
        <dbReference type="Proteomes" id="UP000315648"/>
    </source>
</evidence>
<dbReference type="PANTHER" id="PTHR30005:SF0">
    <property type="entry name" value="RETROGRADE REGULATION PROTEIN 2"/>
    <property type="match status" value="1"/>
</dbReference>
<dbReference type="RefSeq" id="WP_144228254.1">
    <property type="nucleotide sequence ID" value="NZ_CBCRVV010000001.1"/>
</dbReference>
<dbReference type="EMBL" id="VMBG01000001">
    <property type="protein sequence ID" value="TSJ77912.1"/>
    <property type="molecule type" value="Genomic_DNA"/>
</dbReference>
<accession>A0A556QMT5</accession>
<dbReference type="CDD" id="cd24006">
    <property type="entry name" value="ASKHA_NBD_PPX_GppA"/>
    <property type="match status" value="1"/>
</dbReference>
<comment type="caution">
    <text evidence="2">The sequence shown here is derived from an EMBL/GenBank/DDBJ whole genome shotgun (WGS) entry which is preliminary data.</text>
</comment>
<dbReference type="InterPro" id="IPR043129">
    <property type="entry name" value="ATPase_NBD"/>
</dbReference>
<dbReference type="InterPro" id="IPR003695">
    <property type="entry name" value="Ppx_GppA_N"/>
</dbReference>
<dbReference type="InterPro" id="IPR050273">
    <property type="entry name" value="GppA/Ppx_hydrolase"/>
</dbReference>
<feature type="domain" description="Ppx/GppA phosphatase N-terminal" evidence="1">
    <location>
        <begin position="23"/>
        <end position="305"/>
    </location>
</feature>
<keyword evidence="3" id="KW-1185">Reference proteome</keyword>
<dbReference type="PANTHER" id="PTHR30005">
    <property type="entry name" value="EXOPOLYPHOSPHATASE"/>
    <property type="match status" value="1"/>
</dbReference>
<organism evidence="2 3">
    <name type="scientific">Rariglobus hedericola</name>
    <dbReference type="NCBI Taxonomy" id="2597822"/>
    <lineage>
        <taxon>Bacteria</taxon>
        <taxon>Pseudomonadati</taxon>
        <taxon>Verrucomicrobiota</taxon>
        <taxon>Opitutia</taxon>
        <taxon>Opitutales</taxon>
        <taxon>Opitutaceae</taxon>
        <taxon>Rariglobus</taxon>
    </lineage>
</organism>
<dbReference type="Pfam" id="PF02541">
    <property type="entry name" value="Ppx-GppA"/>
    <property type="match status" value="1"/>
</dbReference>
<dbReference type="Gene3D" id="3.30.420.40">
    <property type="match status" value="1"/>
</dbReference>
<proteinExistence type="predicted"/>
<reference evidence="2 3" key="1">
    <citation type="submission" date="2019-07" db="EMBL/GenBank/DDBJ databases">
        <title>Description of 53C-WASEF.</title>
        <authorList>
            <person name="Pitt A."/>
            <person name="Hahn M.W."/>
        </authorList>
    </citation>
    <scope>NUCLEOTIDE SEQUENCE [LARGE SCALE GENOMIC DNA]</scope>
    <source>
        <strain evidence="2 3">53C-WASEF</strain>
    </source>
</reference>
<dbReference type="GO" id="GO:0016462">
    <property type="term" value="F:pyrophosphatase activity"/>
    <property type="evidence" value="ECO:0007669"/>
    <property type="project" value="TreeGrafter"/>
</dbReference>
<dbReference type="SUPFAM" id="SSF53067">
    <property type="entry name" value="Actin-like ATPase domain"/>
    <property type="match status" value="2"/>
</dbReference>
<gene>
    <name evidence="2" type="ORF">FPL22_00965</name>
</gene>
<evidence type="ECO:0000259" key="1">
    <source>
        <dbReference type="Pfam" id="PF02541"/>
    </source>
</evidence>
<evidence type="ECO:0000313" key="2">
    <source>
        <dbReference type="EMBL" id="TSJ77912.1"/>
    </source>
</evidence>
<dbReference type="OrthoDB" id="9807195at2"/>
<dbReference type="Gene3D" id="3.30.420.150">
    <property type="entry name" value="Exopolyphosphatase. Domain 2"/>
    <property type="match status" value="1"/>
</dbReference>
<dbReference type="AlphaFoldDB" id="A0A556QMT5"/>
<name>A0A556QMT5_9BACT</name>
<dbReference type="Proteomes" id="UP000315648">
    <property type="component" value="Unassembled WGS sequence"/>
</dbReference>